<feature type="region of interest" description="Disordered" evidence="8">
    <location>
        <begin position="295"/>
        <end position="335"/>
    </location>
</feature>
<dbReference type="Pfam" id="PF00956">
    <property type="entry name" value="NAP"/>
    <property type="match status" value="1"/>
</dbReference>
<evidence type="ECO:0008006" key="11">
    <source>
        <dbReference type="Google" id="ProtNLM"/>
    </source>
</evidence>
<evidence type="ECO:0000256" key="1">
    <source>
        <dbReference type="ARBA" id="ARBA00004123"/>
    </source>
</evidence>
<dbReference type="InterPro" id="IPR037231">
    <property type="entry name" value="NAP-like_sf"/>
</dbReference>
<evidence type="ECO:0000313" key="9">
    <source>
        <dbReference type="EMBL" id="KAI5080054.1"/>
    </source>
</evidence>
<dbReference type="GO" id="GO:0042393">
    <property type="term" value="F:histone binding"/>
    <property type="evidence" value="ECO:0007669"/>
    <property type="project" value="UniProtKB-ARBA"/>
</dbReference>
<dbReference type="Proteomes" id="UP000886520">
    <property type="component" value="Chromosome 5"/>
</dbReference>
<organism evidence="9 10">
    <name type="scientific">Adiantum capillus-veneris</name>
    <name type="common">Maidenhair fern</name>
    <dbReference type="NCBI Taxonomy" id="13818"/>
    <lineage>
        <taxon>Eukaryota</taxon>
        <taxon>Viridiplantae</taxon>
        <taxon>Streptophyta</taxon>
        <taxon>Embryophyta</taxon>
        <taxon>Tracheophyta</taxon>
        <taxon>Polypodiopsida</taxon>
        <taxon>Polypodiidae</taxon>
        <taxon>Polypodiales</taxon>
        <taxon>Pteridineae</taxon>
        <taxon>Pteridaceae</taxon>
        <taxon>Vittarioideae</taxon>
        <taxon>Adiantum</taxon>
    </lineage>
</organism>
<evidence type="ECO:0000256" key="4">
    <source>
        <dbReference type="ARBA" id="ARBA00022490"/>
    </source>
</evidence>
<dbReference type="OrthoDB" id="27325at2759"/>
<dbReference type="GO" id="GO:0005634">
    <property type="term" value="C:nucleus"/>
    <property type="evidence" value="ECO:0007669"/>
    <property type="project" value="UniProtKB-SubCell"/>
</dbReference>
<proteinExistence type="inferred from homology"/>
<dbReference type="PANTHER" id="PTHR11875">
    <property type="entry name" value="TESTIS-SPECIFIC Y-ENCODED PROTEIN"/>
    <property type="match status" value="1"/>
</dbReference>
<feature type="compositionally biased region" description="Acidic residues" evidence="8">
    <location>
        <begin position="300"/>
        <end position="329"/>
    </location>
</feature>
<name>A0A9D4V5A9_ADICA</name>
<keyword evidence="4" id="KW-0963">Cytoplasm</keyword>
<sequence>MSSNSGSLSVSDLHQALPADRAGLVNMLKDKLQSLAGEQSSLLDSLAPNVRKRVFVLQEIQGQYDELEQKFFEERAALEARYQKLYEPLYLKRYEIVNGITEAEGVVEEEVVKSDASAEQKEAATGVPEFWLNAMKTNERLAIQITDRDEEALKFLKDIRWSKVEDPKGFKLEFLFDNNPFFKNTTLSKEYHMIEEDEPILERAVGTEIEWNAGKNLTQKVMRKKVKKGAKNVKPITKTEACESFFNFFSPPQVPEDDEEIDQEKAEELQEIMEQDYEIGSTIRDKIIPHAVSWYTGEAVEGEEFEDVEESGDLDDDDEDEDEGEEDEQDACREK</sequence>
<accession>A0A9D4V5A9</accession>
<evidence type="ECO:0000313" key="10">
    <source>
        <dbReference type="Proteomes" id="UP000886520"/>
    </source>
</evidence>
<keyword evidence="6" id="KW-0539">Nucleus</keyword>
<evidence type="ECO:0000256" key="3">
    <source>
        <dbReference type="ARBA" id="ARBA00009947"/>
    </source>
</evidence>
<dbReference type="Gene3D" id="1.20.5.1500">
    <property type="match status" value="1"/>
</dbReference>
<dbReference type="Gene3D" id="3.30.1120.90">
    <property type="entry name" value="Nucleosome assembly protein"/>
    <property type="match status" value="1"/>
</dbReference>
<dbReference type="FunFam" id="1.20.5.1500:FF:000001">
    <property type="entry name" value="Nucleosome assembly protein 1-like 1"/>
    <property type="match status" value="1"/>
</dbReference>
<evidence type="ECO:0000256" key="8">
    <source>
        <dbReference type="SAM" id="MobiDB-lite"/>
    </source>
</evidence>
<dbReference type="GO" id="GO:0006334">
    <property type="term" value="P:nucleosome assembly"/>
    <property type="evidence" value="ECO:0007669"/>
    <property type="project" value="InterPro"/>
</dbReference>
<dbReference type="EMBL" id="JABFUD020000005">
    <property type="protein sequence ID" value="KAI5080054.1"/>
    <property type="molecule type" value="Genomic_DNA"/>
</dbReference>
<gene>
    <name evidence="9" type="ORF">GOP47_0005533</name>
</gene>
<evidence type="ECO:0000256" key="6">
    <source>
        <dbReference type="ARBA" id="ARBA00023242"/>
    </source>
</evidence>
<evidence type="ECO:0000256" key="2">
    <source>
        <dbReference type="ARBA" id="ARBA00004496"/>
    </source>
</evidence>
<dbReference type="SUPFAM" id="SSF143113">
    <property type="entry name" value="NAP-like"/>
    <property type="match status" value="1"/>
</dbReference>
<evidence type="ECO:0000256" key="5">
    <source>
        <dbReference type="ARBA" id="ARBA00023186"/>
    </source>
</evidence>
<evidence type="ECO:0000256" key="7">
    <source>
        <dbReference type="RuleBase" id="RU003876"/>
    </source>
</evidence>
<dbReference type="InterPro" id="IPR002164">
    <property type="entry name" value="NAP_family"/>
</dbReference>
<dbReference type="FunFam" id="3.30.1120.90:FF:000005">
    <property type="entry name" value="Nucleosome assembly protein11"/>
    <property type="match status" value="1"/>
</dbReference>
<reference evidence="9 10" key="1">
    <citation type="submission" date="2021-01" db="EMBL/GenBank/DDBJ databases">
        <title>Adiantum capillus-veneris genome.</title>
        <authorList>
            <person name="Fang Y."/>
            <person name="Liao Q."/>
        </authorList>
    </citation>
    <scope>NUCLEOTIDE SEQUENCE [LARGE SCALE GENOMIC DNA]</scope>
    <source>
        <strain evidence="9">H3</strain>
        <tissue evidence="9">Leaf</tissue>
    </source>
</reference>
<dbReference type="AlphaFoldDB" id="A0A9D4V5A9"/>
<protein>
    <recommendedName>
        <fullName evidence="11">Nucleosome assembly protein</fullName>
    </recommendedName>
</protein>
<comment type="subcellular location">
    <subcellularLocation>
        <location evidence="2">Cytoplasm</location>
    </subcellularLocation>
    <subcellularLocation>
        <location evidence="1">Nucleus</location>
    </subcellularLocation>
</comment>
<comment type="caution">
    <text evidence="9">The sequence shown here is derived from an EMBL/GenBank/DDBJ whole genome shotgun (WGS) entry which is preliminary data.</text>
</comment>
<keyword evidence="10" id="KW-1185">Reference proteome</keyword>
<dbReference type="GO" id="GO:0000724">
    <property type="term" value="P:double-strand break repair via homologous recombination"/>
    <property type="evidence" value="ECO:0007669"/>
    <property type="project" value="UniProtKB-ARBA"/>
</dbReference>
<keyword evidence="5" id="KW-0143">Chaperone</keyword>
<comment type="similarity">
    <text evidence="3 7">Belongs to the nucleosome assembly protein (NAP) family.</text>
</comment>
<dbReference type="GO" id="GO:0005737">
    <property type="term" value="C:cytoplasm"/>
    <property type="evidence" value="ECO:0007669"/>
    <property type="project" value="UniProtKB-SubCell"/>
</dbReference>